<evidence type="ECO:0000313" key="3">
    <source>
        <dbReference type="Proteomes" id="UP001146120"/>
    </source>
</evidence>
<dbReference type="Proteomes" id="UP001146120">
    <property type="component" value="Unassembled WGS sequence"/>
</dbReference>
<proteinExistence type="predicted"/>
<organism evidence="2 3">
    <name type="scientific">Lagenidium giganteum</name>
    <dbReference type="NCBI Taxonomy" id="4803"/>
    <lineage>
        <taxon>Eukaryota</taxon>
        <taxon>Sar</taxon>
        <taxon>Stramenopiles</taxon>
        <taxon>Oomycota</taxon>
        <taxon>Peronosporomycetes</taxon>
        <taxon>Pythiales</taxon>
        <taxon>Pythiaceae</taxon>
    </lineage>
</organism>
<gene>
    <name evidence="2" type="ORF">N0F65_004988</name>
</gene>
<feature type="compositionally biased region" description="Basic and acidic residues" evidence="1">
    <location>
        <begin position="319"/>
        <end position="329"/>
    </location>
</feature>
<dbReference type="AlphaFoldDB" id="A0AAV2ZDX4"/>
<evidence type="ECO:0000256" key="1">
    <source>
        <dbReference type="SAM" id="MobiDB-lite"/>
    </source>
</evidence>
<name>A0AAV2ZDX4_9STRA</name>
<accession>A0AAV2ZDX4</accession>
<keyword evidence="3" id="KW-1185">Reference proteome</keyword>
<dbReference type="EMBL" id="DAKRPA010000002">
    <property type="protein sequence ID" value="DBA05138.1"/>
    <property type="molecule type" value="Genomic_DNA"/>
</dbReference>
<protein>
    <submittedName>
        <fullName evidence="2">Uncharacterized protein</fullName>
    </submittedName>
</protein>
<reference evidence="2" key="1">
    <citation type="submission" date="2022-11" db="EMBL/GenBank/DDBJ databases">
        <authorList>
            <person name="Morgan W.R."/>
            <person name="Tartar A."/>
        </authorList>
    </citation>
    <scope>NUCLEOTIDE SEQUENCE</scope>
    <source>
        <strain evidence="2">ARSEF 373</strain>
    </source>
</reference>
<sequence length="329" mass="36304">MTVVATTSATTVSASTVTSVSSTTSSTRTTPAGPPEARVVDTGLGGVTDADLYPIAFGDCASLNNPSKLSNDEIRAWFERYRECKGKTMNVPEIALRASWNAFVRVWNCGILKQFVKSKEREQREYSLKHLRASVHAQCSQDRRVCLVDVVEGCSKCNPQGARVALQSDWDQEVNRRGLSQGLRADVARYLRAIDEAKRAGRIVGAVDLRSAGRDQAHLQQGWSQAPTYPSHADTQASGRDSSARSSSHAGSSGYCDEWQRSSSVRDVARDPRVQEWTQQSNDARRWGQSAAQDHRERSGWHDGYRSSPRAVDWQSSSGRRDAGHESCR</sequence>
<feature type="compositionally biased region" description="Polar residues" evidence="1">
    <location>
        <begin position="218"/>
        <end position="236"/>
    </location>
</feature>
<feature type="compositionally biased region" description="Basic and acidic residues" evidence="1">
    <location>
        <begin position="293"/>
        <end position="305"/>
    </location>
</feature>
<comment type="caution">
    <text evidence="2">The sequence shown here is derived from an EMBL/GenBank/DDBJ whole genome shotgun (WGS) entry which is preliminary data.</text>
</comment>
<feature type="region of interest" description="Disordered" evidence="1">
    <location>
        <begin position="15"/>
        <end position="37"/>
    </location>
</feature>
<feature type="compositionally biased region" description="Low complexity" evidence="1">
    <location>
        <begin position="237"/>
        <end position="254"/>
    </location>
</feature>
<feature type="compositionally biased region" description="Low complexity" evidence="1">
    <location>
        <begin position="15"/>
        <end position="30"/>
    </location>
</feature>
<evidence type="ECO:0000313" key="2">
    <source>
        <dbReference type="EMBL" id="DBA05138.1"/>
    </source>
</evidence>
<feature type="region of interest" description="Disordered" evidence="1">
    <location>
        <begin position="218"/>
        <end position="329"/>
    </location>
</feature>
<reference evidence="2" key="2">
    <citation type="journal article" date="2023" name="Microbiol Resour">
        <title>Decontamination and Annotation of the Draft Genome Sequence of the Oomycete Lagenidium giganteum ARSEF 373.</title>
        <authorList>
            <person name="Morgan W.R."/>
            <person name="Tartar A."/>
        </authorList>
    </citation>
    <scope>NUCLEOTIDE SEQUENCE</scope>
    <source>
        <strain evidence="2">ARSEF 373</strain>
    </source>
</reference>